<accession>A0A9P8Q8Y3</accession>
<sequence length="648" mass="72836">MNSKYSYDEHSTTWPVFALALLSVATVPLTIQTLVTVFSSSKPTTGTSDGVSYDDDKHAPEPVKKYRKKTQKSHIFNKKGFFLLLAWLAIGFFSFKIYSTEAPSDVSSGVFDPYELLEIGFGTSEKEIKSHYKKLTIKYHPDKIRNKSEEEKKELEERFVLITKAYKALTDETTRENFEKYGHPDGPQETSHGIALPKALIEGALSPVLLAIYITLIGLVLPYLVNSWWTKTKSYTKKGVHNETATMFLENMLNFKPSEIVTVDTILQWLSEAKEFELIKPSSTSDDILQVFRAYLSRSNAKLSDSDYEVIALVPTLINALVDISATFRNTDITNTAFETLKSFSQALLPSIKNELLQLPNVDPAAVAKSPIVRLSKLMKLPKEEIKKVLGITSDAKLQETLDVASTIPIMNLVKSEFKVTGEKVVTPQSNAHISVKVIVKTGAQKNSDFRGKIAPEDMEEPDSFEYLKDPFKIVSEQPELPTAYTPYFPAQRQAKYVAFIVVQKDGKITDSPVFFHNLDLSNLLLTEEELKLESTDAKVGTFKIPFAQPTPTEPGKYQFRVIIKSLDYFTPDLDFPLVMTVEEPPRVEEISYDIPEAEEGSLADTMAQLKAGKLTEIDEEEEGDDDESDLEEEDWSDINTDTEDEDA</sequence>
<dbReference type="SMART" id="SM00973">
    <property type="entry name" value="Sec63"/>
    <property type="match status" value="1"/>
</dbReference>
<reference evidence="13" key="1">
    <citation type="journal article" date="2021" name="Open Biol.">
        <title>Shared evolutionary footprints suggest mitochondrial oxidative damage underlies multiple complex I losses in fungi.</title>
        <authorList>
            <person name="Schikora-Tamarit M.A."/>
            <person name="Marcet-Houben M."/>
            <person name="Nosek J."/>
            <person name="Gabaldon T."/>
        </authorList>
    </citation>
    <scope>NUCLEOTIDE SEQUENCE</scope>
    <source>
        <strain evidence="13">CBS2887</strain>
    </source>
</reference>
<dbReference type="AlphaFoldDB" id="A0A9P8Q8Y3"/>
<dbReference type="Gene3D" id="1.10.287.110">
    <property type="entry name" value="DnaJ domain"/>
    <property type="match status" value="1"/>
</dbReference>
<dbReference type="OrthoDB" id="1734229at2759"/>
<evidence type="ECO:0000256" key="10">
    <source>
        <dbReference type="SAM" id="MobiDB-lite"/>
    </source>
</evidence>
<dbReference type="GO" id="GO:0031207">
    <property type="term" value="C:Sec62/Sec63 complex"/>
    <property type="evidence" value="ECO:0007669"/>
    <property type="project" value="TreeGrafter"/>
</dbReference>
<dbReference type="GO" id="GO:0003723">
    <property type="term" value="F:RNA binding"/>
    <property type="evidence" value="ECO:0007669"/>
    <property type="project" value="TreeGrafter"/>
</dbReference>
<dbReference type="Proteomes" id="UP000774326">
    <property type="component" value="Unassembled WGS sequence"/>
</dbReference>
<keyword evidence="2" id="KW-0813">Transport</keyword>
<reference evidence="13" key="2">
    <citation type="submission" date="2021-01" db="EMBL/GenBank/DDBJ databases">
        <authorList>
            <person name="Schikora-Tamarit M.A."/>
        </authorList>
    </citation>
    <scope>NUCLEOTIDE SEQUENCE</scope>
    <source>
        <strain evidence="13">CBS2887</strain>
    </source>
</reference>
<keyword evidence="9" id="KW-0175">Coiled coil</keyword>
<dbReference type="InterPro" id="IPR004179">
    <property type="entry name" value="Sec63-dom"/>
</dbReference>
<dbReference type="GO" id="GO:0006620">
    <property type="term" value="P:post-translational protein targeting to endoplasmic reticulum membrane"/>
    <property type="evidence" value="ECO:0007669"/>
    <property type="project" value="TreeGrafter"/>
</dbReference>
<feature type="transmembrane region" description="Helical" evidence="11">
    <location>
        <begin position="204"/>
        <end position="225"/>
    </location>
</feature>
<dbReference type="InterPro" id="IPR036869">
    <property type="entry name" value="J_dom_sf"/>
</dbReference>
<evidence type="ECO:0000256" key="5">
    <source>
        <dbReference type="ARBA" id="ARBA00022927"/>
    </source>
</evidence>
<evidence type="ECO:0000256" key="1">
    <source>
        <dbReference type="ARBA" id="ARBA00004477"/>
    </source>
</evidence>
<comment type="caution">
    <text evidence="13">The sequence shown here is derived from an EMBL/GenBank/DDBJ whole genome shotgun (WGS) entry which is preliminary data.</text>
</comment>
<evidence type="ECO:0000256" key="11">
    <source>
        <dbReference type="SAM" id="Phobius"/>
    </source>
</evidence>
<keyword evidence="5" id="KW-0653">Protein transport</keyword>
<dbReference type="Pfam" id="PF00226">
    <property type="entry name" value="DnaJ"/>
    <property type="match status" value="1"/>
</dbReference>
<dbReference type="InterPro" id="IPR001623">
    <property type="entry name" value="DnaJ_domain"/>
</dbReference>
<dbReference type="GO" id="GO:0008320">
    <property type="term" value="F:protein transmembrane transporter activity"/>
    <property type="evidence" value="ECO:0007669"/>
    <property type="project" value="TreeGrafter"/>
</dbReference>
<feature type="region of interest" description="Disordered" evidence="10">
    <location>
        <begin position="596"/>
        <end position="648"/>
    </location>
</feature>
<evidence type="ECO:0000259" key="12">
    <source>
        <dbReference type="PROSITE" id="PS50076"/>
    </source>
</evidence>
<dbReference type="EMBL" id="JAEUBG010002094">
    <property type="protein sequence ID" value="KAH3685212.1"/>
    <property type="molecule type" value="Genomic_DNA"/>
</dbReference>
<dbReference type="SUPFAM" id="SSF81296">
    <property type="entry name" value="E set domains"/>
    <property type="match status" value="1"/>
</dbReference>
<keyword evidence="6 11" id="KW-1133">Transmembrane helix</keyword>
<evidence type="ECO:0000256" key="3">
    <source>
        <dbReference type="ARBA" id="ARBA00022692"/>
    </source>
</evidence>
<dbReference type="SMART" id="SM00271">
    <property type="entry name" value="DnaJ"/>
    <property type="match status" value="1"/>
</dbReference>
<dbReference type="PROSITE" id="PS50076">
    <property type="entry name" value="DNAJ_2"/>
    <property type="match status" value="1"/>
</dbReference>
<dbReference type="PANTHER" id="PTHR24075">
    <property type="entry name" value="SEC63 DOMAIN-CONTAINING"/>
    <property type="match status" value="1"/>
</dbReference>
<evidence type="ECO:0000256" key="9">
    <source>
        <dbReference type="SAM" id="Coils"/>
    </source>
</evidence>
<keyword evidence="4" id="KW-0256">Endoplasmic reticulum</keyword>
<evidence type="ECO:0000256" key="4">
    <source>
        <dbReference type="ARBA" id="ARBA00022824"/>
    </source>
</evidence>
<evidence type="ECO:0000256" key="2">
    <source>
        <dbReference type="ARBA" id="ARBA00022448"/>
    </source>
</evidence>
<feature type="domain" description="J" evidence="12">
    <location>
        <begin position="112"/>
        <end position="182"/>
    </location>
</feature>
<name>A0A9P8Q8Y3_WICPI</name>
<evidence type="ECO:0000256" key="7">
    <source>
        <dbReference type="ARBA" id="ARBA00023136"/>
    </source>
</evidence>
<proteinExistence type="predicted"/>
<evidence type="ECO:0000256" key="8">
    <source>
        <dbReference type="ARBA" id="ARBA00023186"/>
    </source>
</evidence>
<comment type="subcellular location">
    <subcellularLocation>
        <location evidence="1">Endoplasmic reticulum membrane</location>
        <topology evidence="1">Multi-pass membrane protein</topology>
    </subcellularLocation>
</comment>
<evidence type="ECO:0000313" key="14">
    <source>
        <dbReference type="Proteomes" id="UP000774326"/>
    </source>
</evidence>
<feature type="transmembrane region" description="Helical" evidence="11">
    <location>
        <begin position="12"/>
        <end position="38"/>
    </location>
</feature>
<feature type="compositionally biased region" description="Acidic residues" evidence="10">
    <location>
        <begin position="618"/>
        <end position="648"/>
    </location>
</feature>
<feature type="coiled-coil region" evidence="9">
    <location>
        <begin position="145"/>
        <end position="172"/>
    </location>
</feature>
<gene>
    <name evidence="13" type="ORF">WICPIJ_003806</name>
</gene>
<feature type="transmembrane region" description="Helical" evidence="11">
    <location>
        <begin position="81"/>
        <end position="98"/>
    </location>
</feature>
<dbReference type="SUPFAM" id="SSF46565">
    <property type="entry name" value="Chaperone J-domain"/>
    <property type="match status" value="1"/>
</dbReference>
<dbReference type="SUPFAM" id="SSF158702">
    <property type="entry name" value="Sec63 N-terminal domain-like"/>
    <property type="match status" value="1"/>
</dbReference>
<evidence type="ECO:0000313" key="13">
    <source>
        <dbReference type="EMBL" id="KAH3685212.1"/>
    </source>
</evidence>
<organism evidence="13 14">
    <name type="scientific">Wickerhamomyces pijperi</name>
    <name type="common">Yeast</name>
    <name type="synonym">Pichia pijperi</name>
    <dbReference type="NCBI Taxonomy" id="599730"/>
    <lineage>
        <taxon>Eukaryota</taxon>
        <taxon>Fungi</taxon>
        <taxon>Dikarya</taxon>
        <taxon>Ascomycota</taxon>
        <taxon>Saccharomycotina</taxon>
        <taxon>Saccharomycetes</taxon>
        <taxon>Phaffomycetales</taxon>
        <taxon>Wickerhamomycetaceae</taxon>
        <taxon>Wickerhamomyces</taxon>
    </lineage>
</organism>
<keyword evidence="8" id="KW-0143">Chaperone</keyword>
<dbReference type="InterPro" id="IPR014756">
    <property type="entry name" value="Ig_E-set"/>
</dbReference>
<dbReference type="PANTHER" id="PTHR24075:SF0">
    <property type="entry name" value="TRANSLOCATION PROTEIN SEC63 HOMOLOG"/>
    <property type="match status" value="1"/>
</dbReference>
<protein>
    <recommendedName>
        <fullName evidence="12">J domain-containing protein</fullName>
    </recommendedName>
</protein>
<keyword evidence="3 11" id="KW-0812">Transmembrane</keyword>
<evidence type="ECO:0000256" key="6">
    <source>
        <dbReference type="ARBA" id="ARBA00022989"/>
    </source>
</evidence>
<dbReference type="CDD" id="cd06257">
    <property type="entry name" value="DnaJ"/>
    <property type="match status" value="1"/>
</dbReference>
<keyword evidence="7 11" id="KW-0472">Membrane</keyword>
<dbReference type="GO" id="GO:0006614">
    <property type="term" value="P:SRP-dependent cotranslational protein targeting to membrane"/>
    <property type="evidence" value="ECO:0007669"/>
    <property type="project" value="TreeGrafter"/>
</dbReference>
<keyword evidence="14" id="KW-1185">Reference proteome</keyword>
<dbReference type="PRINTS" id="PR00625">
    <property type="entry name" value="JDOMAIN"/>
</dbReference>
<dbReference type="FunFam" id="1.10.287.110:FF:000039">
    <property type="entry name" value="Protein translocation complex component (Npl1)"/>
    <property type="match status" value="1"/>
</dbReference>